<accession>A0ABQ4N0F2</accession>
<dbReference type="InterPro" id="IPR045383">
    <property type="entry name" value="DUF6528"/>
</dbReference>
<dbReference type="Proteomes" id="UP000680304">
    <property type="component" value="Unassembled WGS sequence"/>
</dbReference>
<dbReference type="EMBL" id="BOVJ01000006">
    <property type="protein sequence ID" value="GIQ61647.1"/>
    <property type="molecule type" value="Genomic_DNA"/>
</dbReference>
<proteinExistence type="predicted"/>
<organism evidence="1 2">
    <name type="scientific">Paenibacillus cisolokensis</name>
    <dbReference type="NCBI Taxonomy" id="1658519"/>
    <lineage>
        <taxon>Bacteria</taxon>
        <taxon>Bacillati</taxon>
        <taxon>Bacillota</taxon>
        <taxon>Bacilli</taxon>
        <taxon>Bacillales</taxon>
        <taxon>Paenibacillaceae</taxon>
        <taxon>Paenibacillus</taxon>
    </lineage>
</organism>
<sequence>MGFGAFLALIRIKSSQGSDSATYAEYKQPSAHGALWDDPVREILWTIGNSEIAGLKISGMAAAPEISVHVRLQVDRLDGHDIQPVYGDADRLWVASGGKVYQYVISTNSLDLSYSGADMISRVGVKAVGNQWSGQVVQTVTDDAKTPKGGCSTRNN</sequence>
<reference evidence="1 2" key="1">
    <citation type="submission" date="2021-04" db="EMBL/GenBank/DDBJ databases">
        <title>Draft genome sequence of Paenibacillus cisolokensis, LC2-13A.</title>
        <authorList>
            <person name="Uke A."/>
            <person name="Chhe C."/>
            <person name="Baramee S."/>
            <person name="Kosugi A."/>
        </authorList>
    </citation>
    <scope>NUCLEOTIDE SEQUENCE [LARGE SCALE GENOMIC DNA]</scope>
    <source>
        <strain evidence="1 2">LC2-13A</strain>
    </source>
</reference>
<keyword evidence="2" id="KW-1185">Reference proteome</keyword>
<dbReference type="Pfam" id="PF20138">
    <property type="entry name" value="DUF6528"/>
    <property type="match status" value="1"/>
</dbReference>
<evidence type="ECO:0000313" key="2">
    <source>
        <dbReference type="Proteomes" id="UP000680304"/>
    </source>
</evidence>
<evidence type="ECO:0000313" key="1">
    <source>
        <dbReference type="EMBL" id="GIQ61647.1"/>
    </source>
</evidence>
<gene>
    <name evidence="1" type="ORF">PACILC2_02150</name>
</gene>
<protein>
    <submittedName>
        <fullName evidence="1">Uncharacterized protein</fullName>
    </submittedName>
</protein>
<name>A0ABQ4N0F2_9BACL</name>
<comment type="caution">
    <text evidence="1">The sequence shown here is derived from an EMBL/GenBank/DDBJ whole genome shotgun (WGS) entry which is preliminary data.</text>
</comment>